<dbReference type="SUPFAM" id="SSF48452">
    <property type="entry name" value="TPR-like"/>
    <property type="match status" value="1"/>
</dbReference>
<gene>
    <name evidence="1" type="ORF">ACFPOD_19165</name>
</gene>
<protein>
    <submittedName>
        <fullName evidence="1">DUF924 family protein</fullName>
    </submittedName>
</protein>
<dbReference type="Proteomes" id="UP001596107">
    <property type="component" value="Unassembled WGS sequence"/>
</dbReference>
<dbReference type="RefSeq" id="WP_223022359.1">
    <property type="nucleotide sequence ID" value="NZ_CP078143.1"/>
</dbReference>
<dbReference type="Pfam" id="PF06041">
    <property type="entry name" value="DUF924"/>
    <property type="match status" value="1"/>
</dbReference>
<comment type="caution">
    <text evidence="1">The sequence shown here is derived from an EMBL/GenBank/DDBJ whole genome shotgun (WGS) entry which is preliminary data.</text>
</comment>
<dbReference type="EMBL" id="JBHSNB010000006">
    <property type="protein sequence ID" value="MFC5587243.1"/>
    <property type="molecule type" value="Genomic_DNA"/>
</dbReference>
<proteinExistence type="predicted"/>
<sequence length="183" mass="21027">MSGTWQREVLEFWFETLTPKDWFTVSEKTDALIRDRFGALHERLVRELPPEVFDDPKAALAAVIVLDQFPRNIHRRQPAAFASDELALSVAGNAIEKGLDEGMSVPERQFLYMPYMHSEVLADQERAVMLFRSLGQEEALKYAIEHRDIVARFGRFPHRNRVLGRESGPEELAFLKGHEGYGQ</sequence>
<organism evidence="1 2">
    <name type="scientific">Nitratireductor kimnyeongensis</name>
    <dbReference type="NCBI Taxonomy" id="430679"/>
    <lineage>
        <taxon>Bacteria</taxon>
        <taxon>Pseudomonadati</taxon>
        <taxon>Pseudomonadota</taxon>
        <taxon>Alphaproteobacteria</taxon>
        <taxon>Hyphomicrobiales</taxon>
        <taxon>Phyllobacteriaceae</taxon>
        <taxon>Nitratireductor</taxon>
    </lineage>
</organism>
<name>A0ABW0TET6_9HYPH</name>
<evidence type="ECO:0000313" key="1">
    <source>
        <dbReference type="EMBL" id="MFC5587243.1"/>
    </source>
</evidence>
<keyword evidence="2" id="KW-1185">Reference proteome</keyword>
<accession>A0ABW0TET6</accession>
<dbReference type="InterPro" id="IPR010323">
    <property type="entry name" value="DUF924"/>
</dbReference>
<dbReference type="Gene3D" id="1.20.58.320">
    <property type="entry name" value="TPR-like"/>
    <property type="match status" value="1"/>
</dbReference>
<evidence type="ECO:0000313" key="2">
    <source>
        <dbReference type="Proteomes" id="UP001596107"/>
    </source>
</evidence>
<dbReference type="InterPro" id="IPR011990">
    <property type="entry name" value="TPR-like_helical_dom_sf"/>
</dbReference>
<reference evidence="2" key="1">
    <citation type="journal article" date="2019" name="Int. J. Syst. Evol. Microbiol.">
        <title>The Global Catalogue of Microorganisms (GCM) 10K type strain sequencing project: providing services to taxonomists for standard genome sequencing and annotation.</title>
        <authorList>
            <consortium name="The Broad Institute Genomics Platform"/>
            <consortium name="The Broad Institute Genome Sequencing Center for Infectious Disease"/>
            <person name="Wu L."/>
            <person name="Ma J."/>
        </authorList>
    </citation>
    <scope>NUCLEOTIDE SEQUENCE [LARGE SCALE GENOMIC DNA]</scope>
    <source>
        <strain evidence="2">JCM 3366</strain>
    </source>
</reference>
<dbReference type="Gene3D" id="1.25.40.10">
    <property type="entry name" value="Tetratricopeptide repeat domain"/>
    <property type="match status" value="1"/>
</dbReference>